<organism evidence="2 3">
    <name type="scientific">Eumeta variegata</name>
    <name type="common">Bagworm moth</name>
    <name type="synonym">Eumeta japonica</name>
    <dbReference type="NCBI Taxonomy" id="151549"/>
    <lineage>
        <taxon>Eukaryota</taxon>
        <taxon>Metazoa</taxon>
        <taxon>Ecdysozoa</taxon>
        <taxon>Arthropoda</taxon>
        <taxon>Hexapoda</taxon>
        <taxon>Insecta</taxon>
        <taxon>Pterygota</taxon>
        <taxon>Neoptera</taxon>
        <taxon>Endopterygota</taxon>
        <taxon>Lepidoptera</taxon>
        <taxon>Glossata</taxon>
        <taxon>Ditrysia</taxon>
        <taxon>Tineoidea</taxon>
        <taxon>Psychidae</taxon>
        <taxon>Oiketicinae</taxon>
        <taxon>Eumeta</taxon>
    </lineage>
</organism>
<reference evidence="2 3" key="1">
    <citation type="journal article" date="2019" name="Commun. Biol.">
        <title>The bagworm genome reveals a unique fibroin gene that provides high tensile strength.</title>
        <authorList>
            <person name="Kono N."/>
            <person name="Nakamura H."/>
            <person name="Ohtoshi R."/>
            <person name="Tomita M."/>
            <person name="Numata K."/>
            <person name="Arakawa K."/>
        </authorList>
    </citation>
    <scope>NUCLEOTIDE SEQUENCE [LARGE SCALE GENOMIC DNA]</scope>
</reference>
<dbReference type="EMBL" id="BGZK01007676">
    <property type="protein sequence ID" value="GBP05065.1"/>
    <property type="molecule type" value="Genomic_DNA"/>
</dbReference>
<feature type="compositionally biased region" description="Low complexity" evidence="1">
    <location>
        <begin position="14"/>
        <end position="30"/>
    </location>
</feature>
<name>A0A4C1SSY3_EUMVA</name>
<evidence type="ECO:0000313" key="3">
    <source>
        <dbReference type="Proteomes" id="UP000299102"/>
    </source>
</evidence>
<feature type="region of interest" description="Disordered" evidence="1">
    <location>
        <begin position="1"/>
        <end position="37"/>
    </location>
</feature>
<gene>
    <name evidence="2" type="ORF">EVAR_73028_1</name>
</gene>
<dbReference type="OrthoDB" id="68483at2759"/>
<protein>
    <submittedName>
        <fullName evidence="2">Uncharacterized protein</fullName>
    </submittedName>
</protein>
<keyword evidence="3" id="KW-1185">Reference proteome</keyword>
<dbReference type="AlphaFoldDB" id="A0A4C1SSY3"/>
<feature type="compositionally biased region" description="Polar residues" evidence="1">
    <location>
        <begin position="219"/>
        <end position="245"/>
    </location>
</feature>
<feature type="region of interest" description="Disordered" evidence="1">
    <location>
        <begin position="219"/>
        <end position="273"/>
    </location>
</feature>
<sequence length="273" mass="30127">MEERLHEQHGLTDAQKSSQVVASSTTTQISKVDNKKLFNEQDESKIKGGLANSKNVCREIPKSIRNISKINRDILSGGYECDDDDKDVVIRQLRNGCDIPSDKVLEENVPGKPKINNETCVNLISTHKSAFTNTYNSSVISSAGHDIEITKSDKDIKAQDLNIKLDETPTVISAKGAIRETDEDEVQRNHYKISQYSKEHRQCGPQQSIVEVEPTTRTLASNGENNSGSEGLTITRSLSLSSQKSGVPLKAQSLDSRPIYPNVPYSPYASPLQ</sequence>
<feature type="compositionally biased region" description="Basic and acidic residues" evidence="1">
    <location>
        <begin position="1"/>
        <end position="10"/>
    </location>
</feature>
<comment type="caution">
    <text evidence="2">The sequence shown here is derived from an EMBL/GenBank/DDBJ whole genome shotgun (WGS) entry which is preliminary data.</text>
</comment>
<evidence type="ECO:0000313" key="2">
    <source>
        <dbReference type="EMBL" id="GBP05065.1"/>
    </source>
</evidence>
<proteinExistence type="predicted"/>
<accession>A0A4C1SSY3</accession>
<evidence type="ECO:0000256" key="1">
    <source>
        <dbReference type="SAM" id="MobiDB-lite"/>
    </source>
</evidence>
<dbReference type="Proteomes" id="UP000299102">
    <property type="component" value="Unassembled WGS sequence"/>
</dbReference>